<protein>
    <submittedName>
        <fullName evidence="3">Uncharacterized protein</fullName>
    </submittedName>
</protein>
<keyword evidence="4" id="KW-1185">Reference proteome</keyword>
<accession>A0ABM8FUB5</accession>
<feature type="region of interest" description="Disordered" evidence="1">
    <location>
        <begin position="1"/>
        <end position="111"/>
    </location>
</feature>
<keyword evidence="2" id="KW-1133">Transmembrane helix</keyword>
<dbReference type="RefSeq" id="WP_286299057.1">
    <property type="nucleotide sequence ID" value="NZ_AP027728.1"/>
</dbReference>
<evidence type="ECO:0000313" key="3">
    <source>
        <dbReference type="EMBL" id="BDZ39150.1"/>
    </source>
</evidence>
<name>A0ABM8FUB5_9MICO</name>
<feature type="transmembrane region" description="Helical" evidence="2">
    <location>
        <begin position="119"/>
        <end position="140"/>
    </location>
</feature>
<evidence type="ECO:0000256" key="1">
    <source>
        <dbReference type="SAM" id="MobiDB-lite"/>
    </source>
</evidence>
<gene>
    <name evidence="3" type="ORF">GCM10025863_17640</name>
</gene>
<sequence length="391" mass="41836">MTAQTDAARRRELLRRAFAPGGTLTPEEAEELRMLSAPASVHPTASAQASEPPSAERHRDLDRHAPTEPGTPGSAHEPNPEAADAARRDAEAGDAEKPDANPGTAVPSASVPRHCRPRWVVPLVAIAALMLGFGLAWLVAPHTLRSVPQMSADQQRIEDELAASDEFDDGSVTFAGEKDGVAVWTATRGAEQCVILIGDDRRRANCAESGNSFSPLGSVVTQLVGEHEGRWTYVTASLTSTLSGDRTVIVSSWDSGEAELNWASQYTEEERALIPDLQDAGFNPMDLSIVGYDEDLPIWGSYADQKCIAVVDPDTSEVLSSCAPHEFPESESSQVTLNIPFRDSIYSVAWSSWRGTTFTIIRPPSSVTGGAACDFDTLTCTSIDDKTGDAG</sequence>
<dbReference type="EMBL" id="AP027728">
    <property type="protein sequence ID" value="BDZ39150.1"/>
    <property type="molecule type" value="Genomic_DNA"/>
</dbReference>
<dbReference type="Proteomes" id="UP001321543">
    <property type="component" value="Chromosome"/>
</dbReference>
<evidence type="ECO:0000256" key="2">
    <source>
        <dbReference type="SAM" id="Phobius"/>
    </source>
</evidence>
<keyword evidence="2" id="KW-0472">Membrane</keyword>
<feature type="compositionally biased region" description="Basic and acidic residues" evidence="1">
    <location>
        <begin position="84"/>
        <end position="99"/>
    </location>
</feature>
<reference evidence="4" key="1">
    <citation type="journal article" date="2019" name="Int. J. Syst. Evol. Microbiol.">
        <title>The Global Catalogue of Microorganisms (GCM) 10K type strain sequencing project: providing services to taxonomists for standard genome sequencing and annotation.</title>
        <authorList>
            <consortium name="The Broad Institute Genomics Platform"/>
            <consortium name="The Broad Institute Genome Sequencing Center for Infectious Disease"/>
            <person name="Wu L."/>
            <person name="Ma J."/>
        </authorList>
    </citation>
    <scope>NUCLEOTIDE SEQUENCE [LARGE SCALE GENOMIC DNA]</scope>
    <source>
        <strain evidence="4">NBRC 106310</strain>
    </source>
</reference>
<feature type="compositionally biased region" description="Basic and acidic residues" evidence="1">
    <location>
        <begin position="54"/>
        <end position="66"/>
    </location>
</feature>
<proteinExistence type="predicted"/>
<keyword evidence="2" id="KW-0812">Transmembrane</keyword>
<organism evidence="3 4">
    <name type="scientific">Microbacterium suwonense</name>
    <dbReference type="NCBI Taxonomy" id="683047"/>
    <lineage>
        <taxon>Bacteria</taxon>
        <taxon>Bacillati</taxon>
        <taxon>Actinomycetota</taxon>
        <taxon>Actinomycetes</taxon>
        <taxon>Micrococcales</taxon>
        <taxon>Microbacteriaceae</taxon>
        <taxon>Microbacterium</taxon>
    </lineage>
</organism>
<evidence type="ECO:0000313" key="4">
    <source>
        <dbReference type="Proteomes" id="UP001321543"/>
    </source>
</evidence>